<feature type="compositionally biased region" description="Basic residues" evidence="1">
    <location>
        <begin position="204"/>
        <end position="215"/>
    </location>
</feature>
<feature type="compositionally biased region" description="Polar residues" evidence="1">
    <location>
        <begin position="233"/>
        <end position="246"/>
    </location>
</feature>
<dbReference type="PANTHER" id="PTHR40623:SF2">
    <property type="entry name" value="INTEGRAL MEMBRANE PROTEIN"/>
    <property type="match status" value="1"/>
</dbReference>
<protein>
    <submittedName>
        <fullName evidence="3">Uncharacterized protein</fullName>
    </submittedName>
</protein>
<comment type="caution">
    <text evidence="3">The sequence shown here is derived from an EMBL/GenBank/DDBJ whole genome shotgun (WGS) entry which is preliminary data.</text>
</comment>
<reference evidence="3" key="1">
    <citation type="journal article" date="2021" name="IMA Fungus">
        <title>Genomic characterization of three marine fungi, including Emericellopsis atlantica sp. nov. with signatures of a generalist lifestyle and marine biomass degradation.</title>
        <authorList>
            <person name="Hagestad O.C."/>
            <person name="Hou L."/>
            <person name="Andersen J.H."/>
            <person name="Hansen E.H."/>
            <person name="Altermark B."/>
            <person name="Li C."/>
            <person name="Kuhnert E."/>
            <person name="Cox R.J."/>
            <person name="Crous P.W."/>
            <person name="Spatafora J.W."/>
            <person name="Lail K."/>
            <person name="Amirebrahimi M."/>
            <person name="Lipzen A."/>
            <person name="Pangilinan J."/>
            <person name="Andreopoulos W."/>
            <person name="Hayes R.D."/>
            <person name="Ng V."/>
            <person name="Grigoriev I.V."/>
            <person name="Jackson S.A."/>
            <person name="Sutton T.D.S."/>
            <person name="Dobson A.D.W."/>
            <person name="Rama T."/>
        </authorList>
    </citation>
    <scope>NUCLEOTIDE SEQUENCE</scope>
    <source>
        <strain evidence="3">TRa018bII</strain>
    </source>
</reference>
<feature type="transmembrane region" description="Helical" evidence="2">
    <location>
        <begin position="14"/>
        <end position="35"/>
    </location>
</feature>
<dbReference type="EMBL" id="MU251592">
    <property type="protein sequence ID" value="KAG9231590.1"/>
    <property type="molecule type" value="Genomic_DNA"/>
</dbReference>
<evidence type="ECO:0000256" key="2">
    <source>
        <dbReference type="SAM" id="Phobius"/>
    </source>
</evidence>
<feature type="compositionally biased region" description="Polar residues" evidence="1">
    <location>
        <begin position="124"/>
        <end position="148"/>
    </location>
</feature>
<organism evidence="3 4">
    <name type="scientific">Amylocarpus encephaloides</name>
    <dbReference type="NCBI Taxonomy" id="45428"/>
    <lineage>
        <taxon>Eukaryota</taxon>
        <taxon>Fungi</taxon>
        <taxon>Dikarya</taxon>
        <taxon>Ascomycota</taxon>
        <taxon>Pezizomycotina</taxon>
        <taxon>Leotiomycetes</taxon>
        <taxon>Helotiales</taxon>
        <taxon>Helotiales incertae sedis</taxon>
        <taxon>Amylocarpus</taxon>
    </lineage>
</organism>
<evidence type="ECO:0000313" key="4">
    <source>
        <dbReference type="Proteomes" id="UP000824998"/>
    </source>
</evidence>
<sequence length="432" mass="47846">MGTFWISWELWEQMTFVLGCAIAGVFVIGYVKLLWLNRLVRKQEVVDEEKRSRIEELRHTGQIVESDKSHDIPFGVRAIQSGIQVDGIWISNTSLPLPSELKLDRLPSSSLGSDASTARHLSGDASQNMGGPSSRRAQSPLRNESPIVSSDRADDGTHERVDRAGPQQTYKPRMSSHLRYDSYGATGYDDETLGPLEGKTSPVTKKKIYTHRPRGSRQTEIEADSSAADNEHSSGGSSDSDATLSGNLRRPANRQNLYLPSRNVVQGEPSSMQHTTRTPTGRPTRTSLHFQTSRSEYTQVPLNDSPYQEEYDPFRTPPKEYGLANHHSKEVIGGPSTLGEYQPLQNSGMESAPTFVPGEIHANKIVRKVNSGFQVLPAGTFDTAPDPRSDSNLDGRYTASEEESGEKRQSRLQKKPRTSMSSRRTSGAFDRA</sequence>
<keyword evidence="4" id="KW-1185">Reference proteome</keyword>
<feature type="compositionally biased region" description="Low complexity" evidence="1">
    <location>
        <begin position="275"/>
        <end position="286"/>
    </location>
</feature>
<dbReference type="AlphaFoldDB" id="A0A9P7YEF9"/>
<evidence type="ECO:0000256" key="1">
    <source>
        <dbReference type="SAM" id="MobiDB-lite"/>
    </source>
</evidence>
<dbReference type="Proteomes" id="UP000824998">
    <property type="component" value="Unassembled WGS sequence"/>
</dbReference>
<name>A0A9P7YEF9_9HELO</name>
<feature type="compositionally biased region" description="Basic and acidic residues" evidence="1">
    <location>
        <begin position="151"/>
        <end position="163"/>
    </location>
</feature>
<keyword evidence="2" id="KW-1133">Transmembrane helix</keyword>
<accession>A0A9P7YEF9</accession>
<proteinExistence type="predicted"/>
<keyword evidence="2" id="KW-0472">Membrane</keyword>
<feature type="region of interest" description="Disordered" evidence="1">
    <location>
        <begin position="108"/>
        <end position="287"/>
    </location>
</feature>
<keyword evidence="2" id="KW-0812">Transmembrane</keyword>
<dbReference type="PANTHER" id="PTHR40623">
    <property type="entry name" value="INTEGRAL MEMBRANE PROTEIN"/>
    <property type="match status" value="1"/>
</dbReference>
<gene>
    <name evidence="3" type="ORF">BJ875DRAFT_443958</name>
</gene>
<feature type="region of interest" description="Disordered" evidence="1">
    <location>
        <begin position="376"/>
        <end position="432"/>
    </location>
</feature>
<evidence type="ECO:0000313" key="3">
    <source>
        <dbReference type="EMBL" id="KAG9231590.1"/>
    </source>
</evidence>
<dbReference type="OrthoDB" id="5426165at2759"/>